<dbReference type="Gene3D" id="2.30.30.40">
    <property type="entry name" value="SH3 Domains"/>
    <property type="match status" value="2"/>
</dbReference>
<keyword evidence="3" id="KW-0175">Coiled coil</keyword>
<dbReference type="AlphaFoldDB" id="A0A507ELX7"/>
<comment type="subcellular location">
    <subcellularLocation>
        <location evidence="1">Membrane</location>
        <topology evidence="1">Peripheral membrane protein</topology>
    </subcellularLocation>
</comment>
<dbReference type="SMART" id="SM00326">
    <property type="entry name" value="SH3"/>
    <property type="match status" value="2"/>
</dbReference>
<evidence type="ECO:0000313" key="8">
    <source>
        <dbReference type="EMBL" id="TPX65083.1"/>
    </source>
</evidence>
<feature type="domain" description="SH3" evidence="7">
    <location>
        <begin position="477"/>
        <end position="538"/>
    </location>
</feature>
<dbReference type="OrthoDB" id="5595608at2759"/>
<evidence type="ECO:0000256" key="6">
    <source>
        <dbReference type="SAM" id="Phobius"/>
    </source>
</evidence>
<sequence>MSGCFLLDATSVCGPQFEGFPVHVLHSGLSDMNGLAQLSKQMQTQSSYTDLEHGCKAGSALDERMASLRHQTLLACSRLVFDAINAGCAPSSPRWQVTSHGPLPCPNECSVAVESYAELMQDDSVCPKVSAVTAARIEAKRDACRQHQQALEKYNYGSCLVALPSEANTCGFTSVAKFENHCTVNWADPCCHSHVTTVPYVNNTAVYPMLSLVQAPKANTSDVVPAPNNVAPNTAVMATPWAPAVVLGSVMTGAAFVLMVAGYLVTSRSHKARNRISALADSVGSNSSNKQMSLAPSSQFIQHVEFPPVCPPVLVSSPSKRRQLQEVPQDSRMVIGVYPYTARMADELSIYPGQQVLVVDRFKDGWGHGICTDSKQQGAFPLACVSENPFHTRQQPDVAVVPDTNTHTGTRRRASYAADPDIPQPDHHAAIQSAKYSRNSTIYSIYSAYGRMDSSFVDPPSPVYEDCGGRQGFDMDDAMFVRRVIYEYDAQMEDELDLVVGESVHVLQEFDDNWAIGTVVGSGKRGMFPLVCVESLNGHGDDAYWSNTRNDQISSRTSSRGRWF</sequence>
<keyword evidence="6" id="KW-1133">Transmembrane helix</keyword>
<name>A0A507ELX7_9FUNG</name>
<dbReference type="EMBL" id="QEAP01000510">
    <property type="protein sequence ID" value="TPX65083.1"/>
    <property type="molecule type" value="Genomic_DNA"/>
</dbReference>
<dbReference type="Proteomes" id="UP000320333">
    <property type="component" value="Unassembled WGS sequence"/>
</dbReference>
<reference evidence="8 9" key="1">
    <citation type="journal article" date="2019" name="Sci. Rep.">
        <title>Comparative genomics of chytrid fungi reveal insights into the obligate biotrophic and pathogenic lifestyle of Synchytrium endobioticum.</title>
        <authorList>
            <person name="van de Vossenberg B.T.L.H."/>
            <person name="Warris S."/>
            <person name="Nguyen H.D.T."/>
            <person name="van Gent-Pelzer M.P.E."/>
            <person name="Joly D.L."/>
            <person name="van de Geest H.C."/>
            <person name="Bonants P.J.M."/>
            <person name="Smith D.S."/>
            <person name="Levesque C.A."/>
            <person name="van der Lee T.A.J."/>
        </authorList>
    </citation>
    <scope>NUCLEOTIDE SEQUENCE [LARGE SCALE GENOMIC DNA]</scope>
    <source>
        <strain evidence="8 9">CBS 675.73</strain>
    </source>
</reference>
<accession>A0A507ELX7</accession>
<dbReference type="PANTHER" id="PTHR14167:SF81">
    <property type="entry name" value="ENDOPHILIN-A"/>
    <property type="match status" value="1"/>
</dbReference>
<keyword evidence="2 5" id="KW-0728">SH3 domain</keyword>
<organism evidence="8 9">
    <name type="scientific">Chytriomyces confervae</name>
    <dbReference type="NCBI Taxonomy" id="246404"/>
    <lineage>
        <taxon>Eukaryota</taxon>
        <taxon>Fungi</taxon>
        <taxon>Fungi incertae sedis</taxon>
        <taxon>Chytridiomycota</taxon>
        <taxon>Chytridiomycota incertae sedis</taxon>
        <taxon>Chytridiomycetes</taxon>
        <taxon>Chytridiales</taxon>
        <taxon>Chytriomycetaceae</taxon>
        <taxon>Chytriomyces</taxon>
    </lineage>
</organism>
<dbReference type="CDD" id="cd00174">
    <property type="entry name" value="SH3"/>
    <property type="match status" value="2"/>
</dbReference>
<keyword evidence="9" id="KW-1185">Reference proteome</keyword>
<proteinExistence type="predicted"/>
<evidence type="ECO:0000259" key="7">
    <source>
        <dbReference type="PROSITE" id="PS50002"/>
    </source>
</evidence>
<evidence type="ECO:0000256" key="2">
    <source>
        <dbReference type="ARBA" id="ARBA00022443"/>
    </source>
</evidence>
<dbReference type="Pfam" id="PF00018">
    <property type="entry name" value="SH3_1"/>
    <property type="match status" value="2"/>
</dbReference>
<dbReference type="SUPFAM" id="SSF50044">
    <property type="entry name" value="SH3-domain"/>
    <property type="match status" value="2"/>
</dbReference>
<dbReference type="InterPro" id="IPR036028">
    <property type="entry name" value="SH3-like_dom_sf"/>
</dbReference>
<evidence type="ECO:0000256" key="4">
    <source>
        <dbReference type="ARBA" id="ARBA00023136"/>
    </source>
</evidence>
<dbReference type="InterPro" id="IPR001452">
    <property type="entry name" value="SH3_domain"/>
</dbReference>
<dbReference type="PROSITE" id="PS50002">
    <property type="entry name" value="SH3"/>
    <property type="match status" value="2"/>
</dbReference>
<evidence type="ECO:0000256" key="1">
    <source>
        <dbReference type="ARBA" id="ARBA00004170"/>
    </source>
</evidence>
<feature type="domain" description="SH3" evidence="7">
    <location>
        <begin position="329"/>
        <end position="390"/>
    </location>
</feature>
<dbReference type="InterPro" id="IPR050384">
    <property type="entry name" value="Endophilin_SH3RF"/>
</dbReference>
<evidence type="ECO:0000256" key="5">
    <source>
        <dbReference type="PROSITE-ProRule" id="PRU00192"/>
    </source>
</evidence>
<keyword evidence="4 6" id="KW-0472">Membrane</keyword>
<evidence type="ECO:0000256" key="3">
    <source>
        <dbReference type="ARBA" id="ARBA00023054"/>
    </source>
</evidence>
<dbReference type="PANTHER" id="PTHR14167">
    <property type="entry name" value="SH3 DOMAIN-CONTAINING"/>
    <property type="match status" value="1"/>
</dbReference>
<dbReference type="STRING" id="246404.A0A507ELX7"/>
<feature type="transmembrane region" description="Helical" evidence="6">
    <location>
        <begin position="241"/>
        <end position="265"/>
    </location>
</feature>
<comment type="caution">
    <text evidence="8">The sequence shown here is derived from an EMBL/GenBank/DDBJ whole genome shotgun (WGS) entry which is preliminary data.</text>
</comment>
<evidence type="ECO:0000313" key="9">
    <source>
        <dbReference type="Proteomes" id="UP000320333"/>
    </source>
</evidence>
<protein>
    <recommendedName>
        <fullName evidence="7">SH3 domain-containing protein</fullName>
    </recommendedName>
</protein>
<keyword evidence="6" id="KW-0812">Transmembrane</keyword>
<gene>
    <name evidence="8" type="ORF">CcCBS67573_g08236</name>
</gene>